<name>A0A1D1UKM1_RAMVA</name>
<dbReference type="AlphaFoldDB" id="A0A1D1UKM1"/>
<reference evidence="1 2" key="1">
    <citation type="journal article" date="2016" name="Nat. Commun.">
        <title>Extremotolerant tardigrade genome and improved radiotolerance of human cultured cells by tardigrade-unique protein.</title>
        <authorList>
            <person name="Hashimoto T."/>
            <person name="Horikawa D.D."/>
            <person name="Saito Y."/>
            <person name="Kuwahara H."/>
            <person name="Kozuka-Hata H."/>
            <person name="Shin-I T."/>
            <person name="Minakuchi Y."/>
            <person name="Ohishi K."/>
            <person name="Motoyama A."/>
            <person name="Aizu T."/>
            <person name="Enomoto A."/>
            <person name="Kondo K."/>
            <person name="Tanaka S."/>
            <person name="Hara Y."/>
            <person name="Koshikawa S."/>
            <person name="Sagara H."/>
            <person name="Miura T."/>
            <person name="Yokobori S."/>
            <person name="Miyagawa K."/>
            <person name="Suzuki Y."/>
            <person name="Kubo T."/>
            <person name="Oyama M."/>
            <person name="Kohara Y."/>
            <person name="Fujiyama A."/>
            <person name="Arakawa K."/>
            <person name="Katayama T."/>
            <person name="Toyoda A."/>
            <person name="Kunieda T."/>
        </authorList>
    </citation>
    <scope>NUCLEOTIDE SEQUENCE [LARGE SCALE GENOMIC DNA]</scope>
    <source>
        <strain evidence="1 2">YOKOZUNA-1</strain>
    </source>
</reference>
<evidence type="ECO:0000313" key="1">
    <source>
        <dbReference type="EMBL" id="GAU90249.1"/>
    </source>
</evidence>
<gene>
    <name evidence="1" type="primary">RvY_02696-1</name>
    <name evidence="1" type="synonym">RvY_02696.1</name>
    <name evidence="1" type="ORF">RvY_02696</name>
</gene>
<sequence length="39" mass="4732">MAPKMLWESLMQPILAMQMPFWKDAYLIEITLRKFWTDG</sequence>
<comment type="caution">
    <text evidence="1">The sequence shown here is derived from an EMBL/GenBank/DDBJ whole genome shotgun (WGS) entry which is preliminary data.</text>
</comment>
<accession>A0A1D1UKM1</accession>
<organism evidence="1 2">
    <name type="scientific">Ramazzottius varieornatus</name>
    <name type="common">Water bear</name>
    <name type="synonym">Tardigrade</name>
    <dbReference type="NCBI Taxonomy" id="947166"/>
    <lineage>
        <taxon>Eukaryota</taxon>
        <taxon>Metazoa</taxon>
        <taxon>Ecdysozoa</taxon>
        <taxon>Tardigrada</taxon>
        <taxon>Eutardigrada</taxon>
        <taxon>Parachela</taxon>
        <taxon>Hypsibioidea</taxon>
        <taxon>Ramazzottiidae</taxon>
        <taxon>Ramazzottius</taxon>
    </lineage>
</organism>
<protein>
    <submittedName>
        <fullName evidence="1">Uncharacterized protein</fullName>
    </submittedName>
</protein>
<dbReference type="EMBL" id="BDGG01000001">
    <property type="protein sequence ID" value="GAU90249.1"/>
    <property type="molecule type" value="Genomic_DNA"/>
</dbReference>
<dbReference type="Proteomes" id="UP000186922">
    <property type="component" value="Unassembled WGS sequence"/>
</dbReference>
<keyword evidence="2" id="KW-1185">Reference proteome</keyword>
<proteinExistence type="predicted"/>
<evidence type="ECO:0000313" key="2">
    <source>
        <dbReference type="Proteomes" id="UP000186922"/>
    </source>
</evidence>